<feature type="signal peptide" evidence="1">
    <location>
        <begin position="1"/>
        <end position="24"/>
    </location>
</feature>
<dbReference type="PANTHER" id="PTHR46612">
    <property type="entry name" value="XYLOSIDE XYLOSYLTRANSFERASE 1"/>
    <property type="match status" value="1"/>
</dbReference>
<evidence type="ECO:0000313" key="2">
    <source>
        <dbReference type="Proteomes" id="UP000695022"/>
    </source>
</evidence>
<sequence>MRAYCLATIFINLLLVSWLPQPRADETSRRHALRYLTPAASADRDAFVGDTSASRRSGDADVRHVNVLFTFTNVQQNAMLGPGLMRTLTSMLRNASVNISCHFLGDAYSVIVARDVFHDAVKATNSTGHEVRLYRTETLLEPYADYLGKVRSMFSASRGKFNRDFFFITLVVHRLLPHLRRVIKLDSDLYVAADVARLQALFADFEPEAVMGLSVEQQPVYYCAFRNYRAHAQDERAGVPASIGGHQGYNTGVILLDLERMRTSATYANATQLATLAATQRRFLFFDNHLGDQDIYSMIGMETQQLFYPLPCQWNRQLCTRYRTAKKFNRNLFMEYYACAEPVMIYHGNCGARLPRKAYTYHMPHPLTS</sequence>
<dbReference type="RefSeq" id="XP_014670337.1">
    <property type="nucleotide sequence ID" value="XM_014814851.1"/>
</dbReference>
<dbReference type="PANTHER" id="PTHR46612:SF1">
    <property type="entry name" value="XYLOSIDE XYLOSYLTRANSFERASE 1"/>
    <property type="match status" value="1"/>
</dbReference>
<dbReference type="Proteomes" id="UP000695022">
    <property type="component" value="Unplaced"/>
</dbReference>
<keyword evidence="1" id="KW-0732">Signal</keyword>
<evidence type="ECO:0000313" key="3">
    <source>
        <dbReference type="RefSeq" id="XP_014670337.1"/>
    </source>
</evidence>
<dbReference type="GeneID" id="106811283"/>
<gene>
    <name evidence="3" type="primary">LOC106811283</name>
</gene>
<dbReference type="InterPro" id="IPR029044">
    <property type="entry name" value="Nucleotide-diphossugar_trans"/>
</dbReference>
<organism evidence="2 3">
    <name type="scientific">Priapulus caudatus</name>
    <name type="common">Priapulid worm</name>
    <dbReference type="NCBI Taxonomy" id="37621"/>
    <lineage>
        <taxon>Eukaryota</taxon>
        <taxon>Metazoa</taxon>
        <taxon>Ecdysozoa</taxon>
        <taxon>Scalidophora</taxon>
        <taxon>Priapulida</taxon>
        <taxon>Priapulimorpha</taxon>
        <taxon>Priapulimorphida</taxon>
        <taxon>Priapulidae</taxon>
        <taxon>Priapulus</taxon>
    </lineage>
</organism>
<evidence type="ECO:0000256" key="1">
    <source>
        <dbReference type="SAM" id="SignalP"/>
    </source>
</evidence>
<protein>
    <submittedName>
        <fullName evidence="3">Xyloside xylosyltransferase 1-like</fullName>
    </submittedName>
</protein>
<dbReference type="SUPFAM" id="SSF53448">
    <property type="entry name" value="Nucleotide-diphospho-sugar transferases"/>
    <property type="match status" value="1"/>
</dbReference>
<dbReference type="InterPro" id="IPR002495">
    <property type="entry name" value="Glyco_trans_8"/>
</dbReference>
<proteinExistence type="predicted"/>
<dbReference type="Gene3D" id="3.90.550.10">
    <property type="entry name" value="Spore Coat Polysaccharide Biosynthesis Protein SpsA, Chain A"/>
    <property type="match status" value="1"/>
</dbReference>
<dbReference type="Pfam" id="PF01501">
    <property type="entry name" value="Glyco_transf_8"/>
    <property type="match status" value="1"/>
</dbReference>
<feature type="chain" id="PRO_5045351879" evidence="1">
    <location>
        <begin position="25"/>
        <end position="369"/>
    </location>
</feature>
<dbReference type="InterPro" id="IPR042465">
    <property type="entry name" value="XXLT1"/>
</dbReference>
<accession>A0ABM1EDR6</accession>
<name>A0ABM1EDR6_PRICU</name>
<keyword evidence="2" id="KW-1185">Reference proteome</keyword>
<reference evidence="3" key="1">
    <citation type="submission" date="2025-08" db="UniProtKB">
        <authorList>
            <consortium name="RefSeq"/>
        </authorList>
    </citation>
    <scope>IDENTIFICATION</scope>
</reference>